<keyword evidence="5" id="KW-1185">Reference proteome</keyword>
<dbReference type="GO" id="GO:0018773">
    <property type="term" value="F:acetylpyruvate hydrolase activity"/>
    <property type="evidence" value="ECO:0007669"/>
    <property type="project" value="TreeGrafter"/>
</dbReference>
<dbReference type="GeneID" id="25314466"/>
<accession>A0A0F4Z053</accession>
<proteinExistence type="inferred from homology"/>
<dbReference type="Pfam" id="PF01557">
    <property type="entry name" value="FAA_hydrolase"/>
    <property type="match status" value="1"/>
</dbReference>
<organism evidence="4 5">
    <name type="scientific">Rasamsonia emersonii (strain ATCC 16479 / CBS 393.64 / IMI 116815)</name>
    <dbReference type="NCBI Taxonomy" id="1408163"/>
    <lineage>
        <taxon>Eukaryota</taxon>
        <taxon>Fungi</taxon>
        <taxon>Dikarya</taxon>
        <taxon>Ascomycota</taxon>
        <taxon>Pezizomycotina</taxon>
        <taxon>Eurotiomycetes</taxon>
        <taxon>Eurotiomycetidae</taxon>
        <taxon>Eurotiales</taxon>
        <taxon>Trichocomaceae</taxon>
        <taxon>Rasamsonia</taxon>
    </lineage>
</organism>
<feature type="domain" description="Fumarylacetoacetase-like C-terminal" evidence="3">
    <location>
        <begin position="79"/>
        <end position="299"/>
    </location>
</feature>
<keyword evidence="2" id="KW-0479">Metal-binding</keyword>
<dbReference type="PANTHER" id="PTHR11820:SF7">
    <property type="entry name" value="ACYLPYRUVASE FAHD1, MITOCHONDRIAL"/>
    <property type="match status" value="1"/>
</dbReference>
<gene>
    <name evidence="4" type="ORF">T310_2115</name>
</gene>
<sequence length="331" mass="35401">MTASFSRLVRFIPKSDPSKVLIGEPVDPNVDVGLTLYDGKDVAVRTYSGSSILSPGKRTETVETIARVLSPLAQEEVGTIRCIGLNYVSHAAEMNLAIPDIPTIFLKPATALADPWPAPSILPKITQRDSTGDYESELAIIIGKTAKNVSEQDALDYVLGYTAANDVSSRTAQTSQSQWCFSKGFDTACPLGRSKPQTSLDSVCLSDTAIYTGPVVASTSLVPDVSKLRIRGVKNGKVMQDCGLEDMIFTVPQLVSFLSQSTTLPAGTVILTGTPPGVGAAKKPPEFLKAGDEFRVQLEPTHNNIILRIQTSVGRVGHYLLGQLYSGQTDS</sequence>
<dbReference type="AlphaFoldDB" id="A0A0F4Z053"/>
<dbReference type="GO" id="GO:0046872">
    <property type="term" value="F:metal ion binding"/>
    <property type="evidence" value="ECO:0007669"/>
    <property type="project" value="UniProtKB-KW"/>
</dbReference>
<dbReference type="SUPFAM" id="SSF56529">
    <property type="entry name" value="FAH"/>
    <property type="match status" value="1"/>
</dbReference>
<reference evidence="4 5" key="1">
    <citation type="submission" date="2015-04" db="EMBL/GenBank/DDBJ databases">
        <authorList>
            <person name="Heijne W.H."/>
            <person name="Fedorova N.D."/>
            <person name="Nierman W.C."/>
            <person name="Vollebregt A.W."/>
            <person name="Zhao Z."/>
            <person name="Wu L."/>
            <person name="Kumar M."/>
            <person name="Stam H."/>
            <person name="van den Berg M.A."/>
            <person name="Pel H.J."/>
        </authorList>
    </citation>
    <scope>NUCLEOTIDE SEQUENCE [LARGE SCALE GENOMIC DNA]</scope>
    <source>
        <strain evidence="4 5">CBS 393.64</strain>
    </source>
</reference>
<dbReference type="PANTHER" id="PTHR11820">
    <property type="entry name" value="ACYLPYRUVASE"/>
    <property type="match status" value="1"/>
</dbReference>
<dbReference type="Proteomes" id="UP000053958">
    <property type="component" value="Unassembled WGS sequence"/>
</dbReference>
<dbReference type="InterPro" id="IPR036663">
    <property type="entry name" value="Fumarylacetoacetase_C_sf"/>
</dbReference>
<evidence type="ECO:0000259" key="3">
    <source>
        <dbReference type="Pfam" id="PF01557"/>
    </source>
</evidence>
<evidence type="ECO:0000313" key="4">
    <source>
        <dbReference type="EMBL" id="KKA23884.1"/>
    </source>
</evidence>
<dbReference type="Gene3D" id="3.90.850.10">
    <property type="entry name" value="Fumarylacetoacetase-like, C-terminal domain"/>
    <property type="match status" value="1"/>
</dbReference>
<dbReference type="RefSeq" id="XP_013330496.1">
    <property type="nucleotide sequence ID" value="XM_013475042.1"/>
</dbReference>
<evidence type="ECO:0000256" key="2">
    <source>
        <dbReference type="ARBA" id="ARBA00022723"/>
    </source>
</evidence>
<dbReference type="STRING" id="1408163.A0A0F4Z053"/>
<name>A0A0F4Z053_RASE3</name>
<dbReference type="InterPro" id="IPR011234">
    <property type="entry name" value="Fumarylacetoacetase-like_C"/>
</dbReference>
<keyword evidence="4" id="KW-0378">Hydrolase</keyword>
<evidence type="ECO:0000313" key="5">
    <source>
        <dbReference type="Proteomes" id="UP000053958"/>
    </source>
</evidence>
<protein>
    <submittedName>
        <fullName evidence="4">Fumarylacetoacetate hydrolase family protein</fullName>
    </submittedName>
</protein>
<dbReference type="EMBL" id="LASV01000084">
    <property type="protein sequence ID" value="KKA23884.1"/>
    <property type="molecule type" value="Genomic_DNA"/>
</dbReference>
<comment type="caution">
    <text evidence="4">The sequence shown here is derived from an EMBL/GenBank/DDBJ whole genome shotgun (WGS) entry which is preliminary data.</text>
</comment>
<comment type="similarity">
    <text evidence="1">Belongs to the FAH family.</text>
</comment>
<dbReference type="OrthoDB" id="411064at2759"/>
<evidence type="ECO:0000256" key="1">
    <source>
        <dbReference type="ARBA" id="ARBA00010211"/>
    </source>
</evidence>